<reference evidence="3" key="1">
    <citation type="journal article" date="2011" name="Proc. Natl. Acad. Sci. U.S.A.">
        <title>Obligate biotrophy features unraveled by the genomic analysis of rust fungi.</title>
        <authorList>
            <person name="Duplessis S."/>
            <person name="Cuomo C.A."/>
            <person name="Lin Y.-C."/>
            <person name="Aerts A."/>
            <person name="Tisserant E."/>
            <person name="Veneault-Fourrey C."/>
            <person name="Joly D.L."/>
            <person name="Hacquard S."/>
            <person name="Amselem J."/>
            <person name="Cantarel B.L."/>
            <person name="Chiu R."/>
            <person name="Coutinho P.M."/>
            <person name="Feau N."/>
            <person name="Field M."/>
            <person name="Frey P."/>
            <person name="Gelhaye E."/>
            <person name="Goldberg J."/>
            <person name="Grabherr M.G."/>
            <person name="Kodira C.D."/>
            <person name="Kohler A."/>
            <person name="Kuees U."/>
            <person name="Lindquist E.A."/>
            <person name="Lucas S.M."/>
            <person name="Mago R."/>
            <person name="Mauceli E."/>
            <person name="Morin E."/>
            <person name="Murat C."/>
            <person name="Pangilinan J.L."/>
            <person name="Park R."/>
            <person name="Pearson M."/>
            <person name="Quesneville H."/>
            <person name="Rouhier N."/>
            <person name="Sakthikumar S."/>
            <person name="Salamov A.A."/>
            <person name="Schmutz J."/>
            <person name="Selles B."/>
            <person name="Shapiro H."/>
            <person name="Tanguay P."/>
            <person name="Tuskan G.A."/>
            <person name="Henrissat B."/>
            <person name="Van de Peer Y."/>
            <person name="Rouze P."/>
            <person name="Ellis J.G."/>
            <person name="Dodds P.N."/>
            <person name="Schein J.E."/>
            <person name="Zhong S."/>
            <person name="Hamelin R.C."/>
            <person name="Grigoriev I.V."/>
            <person name="Szabo L.J."/>
            <person name="Martin F."/>
        </authorList>
    </citation>
    <scope>NUCLEOTIDE SEQUENCE [LARGE SCALE GENOMIC DNA]</scope>
    <source>
        <strain evidence="3">98AG31 / pathotype 3-4-7</strain>
    </source>
</reference>
<dbReference type="OrthoDB" id="10382631at2759"/>
<sequence>MVFTDSKTKLHTRVRSAVHKLRPSKSSISLSTSYKAQNSESFLVPPMPPPMPLPVLTLPASISHRLAASTLFDGVISGLSGCNEAGSISGSEASQSIDEVSKIADLPALNKRLEREGLLDSPIIFGPATLEARGSASDVPSPEASSSLKPSDVDKLTLDILRYHNLGPCTPELGGIPAAETSECKTIITTPESNKYLPKGPPEVDELITPTSSTKTSSSKPSPVKTNEIWVTLENPHYSSIKVNISPPRHFLRRKGPIPTSRALSLGILQSLIPAPIAEMSTSPRRRINGDTTSEAEPTRHLFSRGRPVAVDTELELKLVQTTKPLRIARWK</sequence>
<evidence type="ECO:0000313" key="2">
    <source>
        <dbReference type="EMBL" id="EGF99510.1"/>
    </source>
</evidence>
<feature type="compositionally biased region" description="Low complexity" evidence="1">
    <location>
        <begin position="209"/>
        <end position="223"/>
    </location>
</feature>
<dbReference type="AlphaFoldDB" id="F4S7A5"/>
<evidence type="ECO:0000256" key="1">
    <source>
        <dbReference type="SAM" id="MobiDB-lite"/>
    </source>
</evidence>
<feature type="region of interest" description="Disordered" evidence="1">
    <location>
        <begin position="192"/>
        <end position="223"/>
    </location>
</feature>
<name>F4S7A5_MELLP</name>
<accession>F4S7A5</accession>
<dbReference type="RefSeq" id="XP_007417219.1">
    <property type="nucleotide sequence ID" value="XM_007417157.1"/>
</dbReference>
<dbReference type="GeneID" id="18931060"/>
<dbReference type="InParanoid" id="F4S7A5"/>
<evidence type="ECO:0000313" key="3">
    <source>
        <dbReference type="Proteomes" id="UP000001072"/>
    </source>
</evidence>
<dbReference type="VEuPathDB" id="FungiDB:MELLADRAFT_68574"/>
<gene>
    <name evidence="2" type="ORF">MELLADRAFT_68574</name>
</gene>
<proteinExistence type="predicted"/>
<organism evidence="3">
    <name type="scientific">Melampsora larici-populina (strain 98AG31 / pathotype 3-4-7)</name>
    <name type="common">Poplar leaf rust fungus</name>
    <dbReference type="NCBI Taxonomy" id="747676"/>
    <lineage>
        <taxon>Eukaryota</taxon>
        <taxon>Fungi</taxon>
        <taxon>Dikarya</taxon>
        <taxon>Basidiomycota</taxon>
        <taxon>Pucciniomycotina</taxon>
        <taxon>Pucciniomycetes</taxon>
        <taxon>Pucciniales</taxon>
        <taxon>Melampsoraceae</taxon>
        <taxon>Melampsora</taxon>
    </lineage>
</organism>
<keyword evidence="3" id="KW-1185">Reference proteome</keyword>
<protein>
    <submittedName>
        <fullName evidence="2">Uncharacterized protein</fullName>
    </submittedName>
</protein>
<dbReference type="HOGENOM" id="CLU_715867_0_0_1"/>
<dbReference type="EMBL" id="GL883158">
    <property type="protein sequence ID" value="EGF99510.1"/>
    <property type="molecule type" value="Genomic_DNA"/>
</dbReference>
<dbReference type="Proteomes" id="UP000001072">
    <property type="component" value="Unassembled WGS sequence"/>
</dbReference>
<dbReference type="KEGG" id="mlr:MELLADRAFT_68574"/>